<dbReference type="OrthoDB" id="7041663at2"/>
<dbReference type="SUPFAM" id="SSF88659">
    <property type="entry name" value="Sigma3 and sigma4 domains of RNA polymerase sigma factors"/>
    <property type="match status" value="1"/>
</dbReference>
<dbReference type="InterPro" id="IPR013249">
    <property type="entry name" value="RNA_pol_sigma70_r4_t2"/>
</dbReference>
<dbReference type="AlphaFoldDB" id="A0A2U1UZW0"/>
<dbReference type="Gene3D" id="1.10.1740.10">
    <property type="match status" value="1"/>
</dbReference>
<dbReference type="SUPFAM" id="SSF88946">
    <property type="entry name" value="Sigma2 domain of RNA polymerase sigma factors"/>
    <property type="match status" value="1"/>
</dbReference>
<evidence type="ECO:0000256" key="2">
    <source>
        <dbReference type="ARBA" id="ARBA00023015"/>
    </source>
</evidence>
<dbReference type="Proteomes" id="UP000245048">
    <property type="component" value="Unassembled WGS sequence"/>
</dbReference>
<feature type="domain" description="RNA polymerase sigma-70 region 2" evidence="6">
    <location>
        <begin position="17"/>
        <end position="84"/>
    </location>
</feature>
<keyword evidence="2" id="KW-0805">Transcription regulation</keyword>
<evidence type="ECO:0000259" key="6">
    <source>
        <dbReference type="Pfam" id="PF04542"/>
    </source>
</evidence>
<evidence type="ECO:0000313" key="8">
    <source>
        <dbReference type="EMBL" id="PWC27196.1"/>
    </source>
</evidence>
<dbReference type="NCBIfam" id="TIGR02937">
    <property type="entry name" value="sigma70-ECF"/>
    <property type="match status" value="1"/>
</dbReference>
<name>A0A2U1UZW0_9PROT</name>
<dbReference type="Pfam" id="PF08281">
    <property type="entry name" value="Sigma70_r4_2"/>
    <property type="match status" value="1"/>
</dbReference>
<dbReference type="GO" id="GO:0016987">
    <property type="term" value="F:sigma factor activity"/>
    <property type="evidence" value="ECO:0007669"/>
    <property type="project" value="UniProtKB-KW"/>
</dbReference>
<evidence type="ECO:0000256" key="3">
    <source>
        <dbReference type="ARBA" id="ARBA00023082"/>
    </source>
</evidence>
<dbReference type="InterPro" id="IPR039425">
    <property type="entry name" value="RNA_pol_sigma-70-like"/>
</dbReference>
<proteinExistence type="inferred from homology"/>
<dbReference type="EMBL" id="PDOA01000017">
    <property type="protein sequence ID" value="PWC27196.1"/>
    <property type="molecule type" value="Genomic_DNA"/>
</dbReference>
<keyword evidence="9" id="KW-1185">Reference proteome</keyword>
<evidence type="ECO:0000256" key="4">
    <source>
        <dbReference type="ARBA" id="ARBA00023125"/>
    </source>
</evidence>
<evidence type="ECO:0000256" key="5">
    <source>
        <dbReference type="ARBA" id="ARBA00023163"/>
    </source>
</evidence>
<dbReference type="InterPro" id="IPR007627">
    <property type="entry name" value="RNA_pol_sigma70_r2"/>
</dbReference>
<dbReference type="InterPro" id="IPR013325">
    <property type="entry name" value="RNA_pol_sigma_r2"/>
</dbReference>
<dbReference type="InterPro" id="IPR013324">
    <property type="entry name" value="RNA_pol_sigma_r3/r4-like"/>
</dbReference>
<comment type="caution">
    <text evidence="8">The sequence shown here is derived from an EMBL/GenBank/DDBJ whole genome shotgun (WGS) entry which is preliminary data.</text>
</comment>
<feature type="domain" description="RNA polymerase sigma factor 70 region 4 type 2" evidence="7">
    <location>
        <begin position="112"/>
        <end position="163"/>
    </location>
</feature>
<gene>
    <name evidence="8" type="ORF">CR165_18985</name>
</gene>
<dbReference type="GO" id="GO:0003677">
    <property type="term" value="F:DNA binding"/>
    <property type="evidence" value="ECO:0007669"/>
    <property type="project" value="UniProtKB-KW"/>
</dbReference>
<dbReference type="PANTHER" id="PTHR43133">
    <property type="entry name" value="RNA POLYMERASE ECF-TYPE SIGMA FACTO"/>
    <property type="match status" value="1"/>
</dbReference>
<organism evidence="8 9">
    <name type="scientific">Teichococcus aestuarii</name>
    <dbReference type="NCBI Taxonomy" id="568898"/>
    <lineage>
        <taxon>Bacteria</taxon>
        <taxon>Pseudomonadati</taxon>
        <taxon>Pseudomonadota</taxon>
        <taxon>Alphaproteobacteria</taxon>
        <taxon>Acetobacterales</taxon>
        <taxon>Roseomonadaceae</taxon>
        <taxon>Roseomonas</taxon>
    </lineage>
</organism>
<dbReference type="NCBIfam" id="NF009165">
    <property type="entry name" value="PRK12512.1"/>
    <property type="match status" value="1"/>
</dbReference>
<protein>
    <submittedName>
        <fullName evidence="8">RNA polymerase subunit sigma</fullName>
    </submittedName>
</protein>
<dbReference type="InterPro" id="IPR036388">
    <property type="entry name" value="WH-like_DNA-bd_sf"/>
</dbReference>
<sequence>MQAGLAGDAAAYRRLLEALTPVLRARARRGFQRAGLPPAEAEDVVQEALLAIHLKRHSWDSARPLGPWLAAILRHKLVDALRRRPAAAHVPIDDLLEILPAEAPPEPVRGHELDRLLAQLGARQRDIVQALTVEGLSAREAAQRLRMSEGAVRVALHRALKTLALLTGRQAA</sequence>
<keyword evidence="5" id="KW-0804">Transcription</keyword>
<dbReference type="InterPro" id="IPR014284">
    <property type="entry name" value="RNA_pol_sigma-70_dom"/>
</dbReference>
<evidence type="ECO:0000259" key="7">
    <source>
        <dbReference type="Pfam" id="PF08281"/>
    </source>
</evidence>
<evidence type="ECO:0000256" key="1">
    <source>
        <dbReference type="ARBA" id="ARBA00010641"/>
    </source>
</evidence>
<keyword evidence="4" id="KW-0238">DNA-binding</keyword>
<accession>A0A2U1UZW0</accession>
<dbReference type="Gene3D" id="1.10.10.10">
    <property type="entry name" value="Winged helix-like DNA-binding domain superfamily/Winged helix DNA-binding domain"/>
    <property type="match status" value="1"/>
</dbReference>
<dbReference type="PANTHER" id="PTHR43133:SF58">
    <property type="entry name" value="ECF RNA POLYMERASE SIGMA FACTOR SIGD"/>
    <property type="match status" value="1"/>
</dbReference>
<evidence type="ECO:0000313" key="9">
    <source>
        <dbReference type="Proteomes" id="UP000245048"/>
    </source>
</evidence>
<reference evidence="9" key="1">
    <citation type="submission" date="2017-10" db="EMBL/GenBank/DDBJ databases">
        <authorList>
            <person name="Toshchakov S.V."/>
            <person name="Goeva M.A."/>
        </authorList>
    </citation>
    <scope>NUCLEOTIDE SEQUENCE [LARGE SCALE GENOMIC DNA]</scope>
    <source>
        <strain evidence="9">JR1/69-1-13</strain>
    </source>
</reference>
<keyword evidence="3" id="KW-0731">Sigma factor</keyword>
<comment type="similarity">
    <text evidence="1">Belongs to the sigma-70 factor family. ECF subfamily.</text>
</comment>
<dbReference type="Pfam" id="PF04542">
    <property type="entry name" value="Sigma70_r2"/>
    <property type="match status" value="1"/>
</dbReference>
<dbReference type="GO" id="GO:0006352">
    <property type="term" value="P:DNA-templated transcription initiation"/>
    <property type="evidence" value="ECO:0007669"/>
    <property type="project" value="InterPro"/>
</dbReference>